<dbReference type="RefSeq" id="WP_072574816.1">
    <property type="nucleotide sequence ID" value="NZ_MKQH01000006.1"/>
</dbReference>
<accession>A0AB36I4G8</accession>
<keyword evidence="2" id="KW-0472">Membrane</keyword>
<protein>
    <submittedName>
        <fullName evidence="3">Uncharacterized protein</fullName>
    </submittedName>
</protein>
<feature type="transmembrane region" description="Helical" evidence="2">
    <location>
        <begin position="158"/>
        <end position="181"/>
    </location>
</feature>
<keyword evidence="1" id="KW-0175">Coiled coil</keyword>
<reference evidence="3 4" key="1">
    <citation type="submission" date="2016-10" db="EMBL/GenBank/DDBJ databases">
        <title>Genome sequence of Lactobacillus reuteri 121, a source of glucan and fructan exopolysaccharides.</title>
        <authorList>
            <person name="Gangoiti J."/>
            <person name="Lammerts Van Bueren A."/>
            <person name="Dijkhuizen L."/>
        </authorList>
    </citation>
    <scope>NUCLEOTIDE SEQUENCE [LARGE SCALE GENOMIC DNA]</scope>
    <source>
        <strain evidence="3 4">121</strain>
    </source>
</reference>
<sequence>MTAQNSKLLDTAIDTRNIAYSDGLKDNLQGAKQRIDALQKRMDNSTRSMSDIAKQNDAMNSDFKQIGQTLNESTKAINNNTSTLVNLLRNGFWVRTKNVTESVATEFQRITGKSIDSFITDAVHQELQKNVKETKQANNNAQLLANECRKSVQQNISIVNALAGFINIWLIEFAIILLSTLATPGPWKFLTVIATTSIALLYNSRNRRN</sequence>
<feature type="coiled-coil region" evidence="1">
    <location>
        <begin position="21"/>
        <end position="55"/>
    </location>
</feature>
<dbReference type="EMBL" id="MKQH01000006">
    <property type="protein sequence ID" value="OJI11719.1"/>
    <property type="molecule type" value="Genomic_DNA"/>
</dbReference>
<evidence type="ECO:0000313" key="3">
    <source>
        <dbReference type="EMBL" id="OJI11719.1"/>
    </source>
</evidence>
<evidence type="ECO:0000256" key="2">
    <source>
        <dbReference type="SAM" id="Phobius"/>
    </source>
</evidence>
<proteinExistence type="predicted"/>
<dbReference type="Proteomes" id="UP000184174">
    <property type="component" value="Unassembled WGS sequence"/>
</dbReference>
<evidence type="ECO:0000313" key="4">
    <source>
        <dbReference type="Proteomes" id="UP000184174"/>
    </source>
</evidence>
<comment type="caution">
    <text evidence="3">The sequence shown here is derived from an EMBL/GenBank/DDBJ whole genome shotgun (WGS) entry which is preliminary data.</text>
</comment>
<keyword evidence="2" id="KW-1133">Transmembrane helix</keyword>
<feature type="transmembrane region" description="Helical" evidence="2">
    <location>
        <begin position="187"/>
        <end position="204"/>
    </location>
</feature>
<dbReference type="AlphaFoldDB" id="A0AB36I4G8"/>
<keyword evidence="2" id="KW-0812">Transmembrane</keyword>
<evidence type="ECO:0000256" key="1">
    <source>
        <dbReference type="SAM" id="Coils"/>
    </source>
</evidence>
<gene>
    <name evidence="3" type="ORF">BJI45_00460</name>
</gene>
<name>A0AB36I4G8_LIMRT</name>
<organism evidence="3 4">
    <name type="scientific">Limosilactobacillus reuteri</name>
    <name type="common">Lactobacillus reuteri</name>
    <dbReference type="NCBI Taxonomy" id="1598"/>
    <lineage>
        <taxon>Bacteria</taxon>
        <taxon>Bacillati</taxon>
        <taxon>Bacillota</taxon>
        <taxon>Bacilli</taxon>
        <taxon>Lactobacillales</taxon>
        <taxon>Lactobacillaceae</taxon>
        <taxon>Limosilactobacillus</taxon>
    </lineage>
</organism>